<dbReference type="KEGG" id="aja:AJAP_06980"/>
<name>A0A075UN54_9PSEU</name>
<accession>A0A075UN54</accession>
<evidence type="ECO:0000313" key="3">
    <source>
        <dbReference type="Proteomes" id="UP000028492"/>
    </source>
</evidence>
<feature type="region of interest" description="Disordered" evidence="1">
    <location>
        <begin position="23"/>
        <end position="53"/>
    </location>
</feature>
<evidence type="ECO:0000313" key="2">
    <source>
        <dbReference type="EMBL" id="AIG74313.1"/>
    </source>
</evidence>
<dbReference type="HOGENOM" id="CLU_2875783_0_0_11"/>
<gene>
    <name evidence="2" type="ORF">AJAP_06980</name>
</gene>
<proteinExistence type="predicted"/>
<evidence type="ECO:0000256" key="1">
    <source>
        <dbReference type="SAM" id="MobiDB-lite"/>
    </source>
</evidence>
<dbReference type="Proteomes" id="UP000028492">
    <property type="component" value="Chromosome"/>
</dbReference>
<dbReference type="EMBL" id="CP008953">
    <property type="protein sequence ID" value="AIG74313.1"/>
    <property type="molecule type" value="Genomic_DNA"/>
</dbReference>
<protein>
    <submittedName>
        <fullName evidence="2">Uncharacterized protein</fullName>
    </submittedName>
</protein>
<dbReference type="STRING" id="208439.AJAP_06980"/>
<sequence>MKRKGHLSRVDTRKAAFISLTTYRDHQRSETSHLSAPRHHAANASPRGKYTRTEHALIGVPGN</sequence>
<reference evidence="2 3" key="1">
    <citation type="journal article" date="2014" name="J. Biotechnol.">
        <title>Complete genome sequence of the actinobacterium Amycolatopsis japonica MG417-CF17(T) (=DSM 44213T) producing (S,S)-N,N'-ethylenediaminedisuccinic acid.</title>
        <authorList>
            <person name="Stegmann E."/>
            <person name="Albersmeier A."/>
            <person name="Spohn M."/>
            <person name="Gert H."/>
            <person name="Weber T."/>
            <person name="Wohlleben W."/>
            <person name="Kalinowski J."/>
            <person name="Ruckert C."/>
        </authorList>
    </citation>
    <scope>NUCLEOTIDE SEQUENCE [LARGE SCALE GENOMIC DNA]</scope>
    <source>
        <strain evidence="3">MG417-CF17 (DSM 44213)</strain>
    </source>
</reference>
<organism evidence="2 3">
    <name type="scientific">Amycolatopsis japonica</name>
    <dbReference type="NCBI Taxonomy" id="208439"/>
    <lineage>
        <taxon>Bacteria</taxon>
        <taxon>Bacillati</taxon>
        <taxon>Actinomycetota</taxon>
        <taxon>Actinomycetes</taxon>
        <taxon>Pseudonocardiales</taxon>
        <taxon>Pseudonocardiaceae</taxon>
        <taxon>Amycolatopsis</taxon>
        <taxon>Amycolatopsis japonica group</taxon>
    </lineage>
</organism>
<dbReference type="AlphaFoldDB" id="A0A075UN54"/>
<keyword evidence="3" id="KW-1185">Reference proteome</keyword>